<keyword evidence="1" id="KW-0175">Coiled coil</keyword>
<dbReference type="Proteomes" id="UP000601435">
    <property type="component" value="Unassembled WGS sequence"/>
</dbReference>
<evidence type="ECO:0000313" key="4">
    <source>
        <dbReference type="Proteomes" id="UP000601435"/>
    </source>
</evidence>
<keyword evidence="4" id="KW-1185">Reference proteome</keyword>
<evidence type="ECO:0008006" key="5">
    <source>
        <dbReference type="Google" id="ProtNLM"/>
    </source>
</evidence>
<feature type="non-terminal residue" evidence="3">
    <location>
        <position position="453"/>
    </location>
</feature>
<gene>
    <name evidence="3" type="ORF">SNEC2469_LOCUS18620</name>
</gene>
<dbReference type="SUPFAM" id="SSF56300">
    <property type="entry name" value="Metallo-dependent phosphatases"/>
    <property type="match status" value="1"/>
</dbReference>
<proteinExistence type="predicted"/>
<dbReference type="OrthoDB" id="446668at2759"/>
<evidence type="ECO:0000256" key="1">
    <source>
        <dbReference type="SAM" id="Coils"/>
    </source>
</evidence>
<dbReference type="AlphaFoldDB" id="A0A812VUI4"/>
<comment type="caution">
    <text evidence="3">The sequence shown here is derived from an EMBL/GenBank/DDBJ whole genome shotgun (WGS) entry which is preliminary data.</text>
</comment>
<reference evidence="3" key="1">
    <citation type="submission" date="2021-02" db="EMBL/GenBank/DDBJ databases">
        <authorList>
            <person name="Dougan E. K."/>
            <person name="Rhodes N."/>
            <person name="Thang M."/>
            <person name="Chan C."/>
        </authorList>
    </citation>
    <scope>NUCLEOTIDE SEQUENCE</scope>
</reference>
<dbReference type="InterPro" id="IPR029052">
    <property type="entry name" value="Metallo-depent_PP-like"/>
</dbReference>
<feature type="coiled-coil region" evidence="1">
    <location>
        <begin position="84"/>
        <end position="118"/>
    </location>
</feature>
<evidence type="ECO:0000313" key="3">
    <source>
        <dbReference type="EMBL" id="CAE7657372.1"/>
    </source>
</evidence>
<evidence type="ECO:0000256" key="2">
    <source>
        <dbReference type="SAM" id="MobiDB-lite"/>
    </source>
</evidence>
<name>A0A812VUI4_9DINO</name>
<organism evidence="3 4">
    <name type="scientific">Symbiodinium necroappetens</name>
    <dbReference type="NCBI Taxonomy" id="1628268"/>
    <lineage>
        <taxon>Eukaryota</taxon>
        <taxon>Sar</taxon>
        <taxon>Alveolata</taxon>
        <taxon>Dinophyceae</taxon>
        <taxon>Suessiales</taxon>
        <taxon>Symbiodiniaceae</taxon>
        <taxon>Symbiodinium</taxon>
    </lineage>
</organism>
<protein>
    <recommendedName>
        <fullName evidence="5">Calcineurin-like phosphoesterase domain-containing protein</fullName>
    </recommendedName>
</protein>
<sequence>MGKRAQQTQASTQQAKAPKIVDPMEKELTPVLEQLDKARGIISASTVEMLQAVVPHCISSAKGDRHEYQNSMLESVETTLKQIQAKQQAELANAQSALADFEAKQENAASQLQMVEGQVAQCQEDKATKDQTETDSNAAVAEAAQALQLAQESEQSLGAEKDAILKDQEESQKFLTTTWEAVKTGAFAGQEWRERNKAIEASVKILDGFGLDASLKAALPTALKTKPGDRKRFSLCAVQFAEVAITTRLQKLREKVDNFEQEAIARSQAVTTAKEALASCEEKLRVAKAEAVSAKDALQAAVHSKAEIEKEIKQSLLDGSSSMRFTLSLLAALTSGSDVTWSHELYDVEFIDLNQTLLTSVPKSQHEALIKILHVPDTHFSRESDASPWSDRMHRAFAAPQRFDTRVRTSTGFELKQALRFAESIPVDVVAIGGDLINFPSQSSVDDLYKELN</sequence>
<feature type="compositionally biased region" description="Low complexity" evidence="2">
    <location>
        <begin position="1"/>
        <end position="17"/>
    </location>
</feature>
<feature type="coiled-coil region" evidence="1">
    <location>
        <begin position="242"/>
        <end position="297"/>
    </location>
</feature>
<dbReference type="EMBL" id="CAJNJA010031442">
    <property type="protein sequence ID" value="CAE7657372.1"/>
    <property type="molecule type" value="Genomic_DNA"/>
</dbReference>
<feature type="region of interest" description="Disordered" evidence="2">
    <location>
        <begin position="1"/>
        <end position="21"/>
    </location>
</feature>
<accession>A0A812VUI4</accession>